<evidence type="ECO:0000313" key="1">
    <source>
        <dbReference type="EMBL" id="KAF2106028.1"/>
    </source>
</evidence>
<organism evidence="1 2">
    <name type="scientific">Lophiotrema nucula</name>
    <dbReference type="NCBI Taxonomy" id="690887"/>
    <lineage>
        <taxon>Eukaryota</taxon>
        <taxon>Fungi</taxon>
        <taxon>Dikarya</taxon>
        <taxon>Ascomycota</taxon>
        <taxon>Pezizomycotina</taxon>
        <taxon>Dothideomycetes</taxon>
        <taxon>Pleosporomycetidae</taxon>
        <taxon>Pleosporales</taxon>
        <taxon>Lophiotremataceae</taxon>
        <taxon>Lophiotrema</taxon>
    </lineage>
</organism>
<proteinExistence type="predicted"/>
<protein>
    <submittedName>
        <fullName evidence="1">Uncharacterized protein</fullName>
    </submittedName>
</protein>
<name>A0A6A5YIS2_9PLEO</name>
<keyword evidence="2" id="KW-1185">Reference proteome</keyword>
<evidence type="ECO:0000313" key="2">
    <source>
        <dbReference type="Proteomes" id="UP000799770"/>
    </source>
</evidence>
<dbReference type="OrthoDB" id="4789692at2759"/>
<dbReference type="EMBL" id="ML977367">
    <property type="protein sequence ID" value="KAF2106028.1"/>
    <property type="molecule type" value="Genomic_DNA"/>
</dbReference>
<dbReference type="AlphaFoldDB" id="A0A6A5YIS2"/>
<gene>
    <name evidence="1" type="ORF">BDV96DRAFT_607687</name>
</gene>
<sequence>MYLYLENVSQVTKFDGYERTAASAHEYVLQVYHRLLALNEPRLESLKVGARVDIGFAPDSKEFFVNELARWHDADFFSRETLGPPWGAICEEYAGAIDSVYLGGSISTMTASETRRFVHHFELI</sequence>
<reference evidence="1" key="1">
    <citation type="journal article" date="2020" name="Stud. Mycol.">
        <title>101 Dothideomycetes genomes: a test case for predicting lifestyles and emergence of pathogens.</title>
        <authorList>
            <person name="Haridas S."/>
            <person name="Albert R."/>
            <person name="Binder M."/>
            <person name="Bloem J."/>
            <person name="Labutti K."/>
            <person name="Salamov A."/>
            <person name="Andreopoulos B."/>
            <person name="Baker S."/>
            <person name="Barry K."/>
            <person name="Bills G."/>
            <person name="Bluhm B."/>
            <person name="Cannon C."/>
            <person name="Castanera R."/>
            <person name="Culley D."/>
            <person name="Daum C."/>
            <person name="Ezra D."/>
            <person name="Gonzalez J."/>
            <person name="Henrissat B."/>
            <person name="Kuo A."/>
            <person name="Liang C."/>
            <person name="Lipzen A."/>
            <person name="Lutzoni F."/>
            <person name="Magnuson J."/>
            <person name="Mondo S."/>
            <person name="Nolan M."/>
            <person name="Ohm R."/>
            <person name="Pangilinan J."/>
            <person name="Park H.-J."/>
            <person name="Ramirez L."/>
            <person name="Alfaro M."/>
            <person name="Sun H."/>
            <person name="Tritt A."/>
            <person name="Yoshinaga Y."/>
            <person name="Zwiers L.-H."/>
            <person name="Turgeon B."/>
            <person name="Goodwin S."/>
            <person name="Spatafora J."/>
            <person name="Crous P."/>
            <person name="Grigoriev I."/>
        </authorList>
    </citation>
    <scope>NUCLEOTIDE SEQUENCE</scope>
    <source>
        <strain evidence="1">CBS 627.86</strain>
    </source>
</reference>
<dbReference type="Proteomes" id="UP000799770">
    <property type="component" value="Unassembled WGS sequence"/>
</dbReference>
<accession>A0A6A5YIS2</accession>